<proteinExistence type="predicted"/>
<dbReference type="Proteomes" id="UP000000707">
    <property type="component" value="Unassembled WGS sequence"/>
</dbReference>
<feature type="region of interest" description="Disordered" evidence="1">
    <location>
        <begin position="1"/>
        <end position="24"/>
    </location>
</feature>
<dbReference type="OrthoDB" id="4025683at2759"/>
<feature type="compositionally biased region" description="Low complexity" evidence="1">
    <location>
        <begin position="12"/>
        <end position="23"/>
    </location>
</feature>
<evidence type="ECO:0000256" key="1">
    <source>
        <dbReference type="SAM" id="MobiDB-lite"/>
    </source>
</evidence>
<gene>
    <name evidence="2" type="ORF">CANTEDRAFT_114276</name>
</gene>
<feature type="compositionally biased region" description="Basic residues" evidence="1">
    <location>
        <begin position="1"/>
        <end position="11"/>
    </location>
</feature>
<accession>G3B3Q3</accession>
<reference evidence="2 3" key="1">
    <citation type="journal article" date="2011" name="Proc. Natl. Acad. Sci. U.S.A.">
        <title>Comparative genomics of xylose-fermenting fungi for enhanced biofuel production.</title>
        <authorList>
            <person name="Wohlbach D.J."/>
            <person name="Kuo A."/>
            <person name="Sato T.K."/>
            <person name="Potts K.M."/>
            <person name="Salamov A.A."/>
            <person name="LaButti K.M."/>
            <person name="Sun H."/>
            <person name="Clum A."/>
            <person name="Pangilinan J.L."/>
            <person name="Lindquist E.A."/>
            <person name="Lucas S."/>
            <person name="Lapidus A."/>
            <person name="Jin M."/>
            <person name="Gunawan C."/>
            <person name="Balan V."/>
            <person name="Dale B.E."/>
            <person name="Jeffries T.W."/>
            <person name="Zinkel R."/>
            <person name="Barry K.W."/>
            <person name="Grigoriev I.V."/>
            <person name="Gasch A.P."/>
        </authorList>
    </citation>
    <scope>NUCLEOTIDE SEQUENCE [LARGE SCALE GENOMIC DNA]</scope>
    <source>
        <strain evidence="3">ATCC 10573 / BCRC 21748 / CBS 615 / JCM 9827 / NBRC 10315 / NRRL Y-1498 / VKM Y-70</strain>
    </source>
</reference>
<dbReference type="HOGENOM" id="CLU_199937_0_0_1"/>
<dbReference type="AlphaFoldDB" id="G3B3Q3"/>
<protein>
    <submittedName>
        <fullName evidence="2">Uncharacterized protein</fullName>
    </submittedName>
</protein>
<sequence length="66" mass="7443">MSLIKLNKKKSSLSTSSASSNSSGECYYAPHTNSFAKFDEKKDYFKRCNKKCEKKCPSSVSFCLSR</sequence>
<evidence type="ECO:0000313" key="2">
    <source>
        <dbReference type="EMBL" id="EGV64210.1"/>
    </source>
</evidence>
<dbReference type="EMBL" id="GL996521">
    <property type="protein sequence ID" value="EGV64210.1"/>
    <property type="molecule type" value="Genomic_DNA"/>
</dbReference>
<organism evidence="3">
    <name type="scientific">Candida tenuis (strain ATCC 10573 / BCRC 21748 / CBS 615 / JCM 9827 / NBRC 10315 / NRRL Y-1498 / VKM Y-70)</name>
    <name type="common">Yeast</name>
    <name type="synonym">Yamadazyma tenuis</name>
    <dbReference type="NCBI Taxonomy" id="590646"/>
    <lineage>
        <taxon>Eukaryota</taxon>
        <taxon>Fungi</taxon>
        <taxon>Dikarya</taxon>
        <taxon>Ascomycota</taxon>
        <taxon>Saccharomycotina</taxon>
        <taxon>Pichiomycetes</taxon>
        <taxon>Debaryomycetaceae</taxon>
        <taxon>Yamadazyma</taxon>
    </lineage>
</organism>
<keyword evidence="3" id="KW-1185">Reference proteome</keyword>
<evidence type="ECO:0000313" key="3">
    <source>
        <dbReference type="Proteomes" id="UP000000707"/>
    </source>
</evidence>
<name>G3B3Q3_CANTC</name>